<dbReference type="EMBL" id="UINC01121485">
    <property type="protein sequence ID" value="SVC96680.1"/>
    <property type="molecule type" value="Genomic_DNA"/>
</dbReference>
<protein>
    <recommendedName>
        <fullName evidence="2">Pterin-binding domain-containing protein</fullName>
    </recommendedName>
</protein>
<sequence>MRPGFNMGVDPIKYEKQQSIDDEPLEFAAQFGATDLIIQSYVDGPVPGEQKWELDDIVKLKKKVESY</sequence>
<gene>
    <name evidence="1" type="ORF">METZ01_LOCUS349534</name>
</gene>
<organism evidence="1">
    <name type="scientific">marine metagenome</name>
    <dbReference type="NCBI Taxonomy" id="408172"/>
    <lineage>
        <taxon>unclassified sequences</taxon>
        <taxon>metagenomes</taxon>
        <taxon>ecological metagenomes</taxon>
    </lineage>
</organism>
<evidence type="ECO:0008006" key="2">
    <source>
        <dbReference type="Google" id="ProtNLM"/>
    </source>
</evidence>
<feature type="non-terminal residue" evidence="1">
    <location>
        <position position="67"/>
    </location>
</feature>
<proteinExistence type="predicted"/>
<dbReference type="AlphaFoldDB" id="A0A382RH06"/>
<name>A0A382RH06_9ZZZZ</name>
<reference evidence="1" key="1">
    <citation type="submission" date="2018-05" db="EMBL/GenBank/DDBJ databases">
        <authorList>
            <person name="Lanie J.A."/>
            <person name="Ng W.-L."/>
            <person name="Kazmierczak K.M."/>
            <person name="Andrzejewski T.M."/>
            <person name="Davidsen T.M."/>
            <person name="Wayne K.J."/>
            <person name="Tettelin H."/>
            <person name="Glass J.I."/>
            <person name="Rusch D."/>
            <person name="Podicherti R."/>
            <person name="Tsui H.-C.T."/>
            <person name="Winkler M.E."/>
        </authorList>
    </citation>
    <scope>NUCLEOTIDE SEQUENCE</scope>
</reference>
<evidence type="ECO:0000313" key="1">
    <source>
        <dbReference type="EMBL" id="SVC96680.1"/>
    </source>
</evidence>
<accession>A0A382RH06</accession>